<dbReference type="CDD" id="cd07185">
    <property type="entry name" value="OmpA_C-like"/>
    <property type="match status" value="1"/>
</dbReference>
<evidence type="ECO:0000313" key="6">
    <source>
        <dbReference type="Proteomes" id="UP000811899"/>
    </source>
</evidence>
<dbReference type="PROSITE" id="PS51257">
    <property type="entry name" value="PROKAR_LIPOPROTEIN"/>
    <property type="match status" value="1"/>
</dbReference>
<accession>A0AAW4LBJ9</accession>
<evidence type="ECO:0000259" key="4">
    <source>
        <dbReference type="PROSITE" id="PS51123"/>
    </source>
</evidence>
<evidence type="ECO:0000256" key="2">
    <source>
        <dbReference type="SAM" id="Coils"/>
    </source>
</evidence>
<dbReference type="AlphaFoldDB" id="A0AAW4LBJ9"/>
<dbReference type="Pfam" id="PF00691">
    <property type="entry name" value="OmpA"/>
    <property type="match status" value="1"/>
</dbReference>
<dbReference type="GO" id="GO:0016020">
    <property type="term" value="C:membrane"/>
    <property type="evidence" value="ECO:0007669"/>
    <property type="project" value="UniProtKB-UniRule"/>
</dbReference>
<dbReference type="PANTHER" id="PTHR30329:SF21">
    <property type="entry name" value="LIPOPROTEIN YIAD-RELATED"/>
    <property type="match status" value="1"/>
</dbReference>
<comment type="caution">
    <text evidence="5">The sequence shown here is derived from an EMBL/GenBank/DDBJ whole genome shotgun (WGS) entry which is preliminary data.</text>
</comment>
<dbReference type="InterPro" id="IPR050330">
    <property type="entry name" value="Bact_OuterMem_StrucFunc"/>
</dbReference>
<protein>
    <submittedName>
        <fullName evidence="5">OmpA family protein</fullName>
    </submittedName>
</protein>
<dbReference type="PROSITE" id="PS51123">
    <property type="entry name" value="OMPA_2"/>
    <property type="match status" value="1"/>
</dbReference>
<feature type="coiled-coil region" evidence="2">
    <location>
        <begin position="27"/>
        <end position="153"/>
    </location>
</feature>
<gene>
    <name evidence="5" type="ORF">KI809_13965</name>
</gene>
<dbReference type="PANTHER" id="PTHR30329">
    <property type="entry name" value="STATOR ELEMENT OF FLAGELLAR MOTOR COMPLEX"/>
    <property type="match status" value="1"/>
</dbReference>
<dbReference type="EMBL" id="JAHCVJ010000005">
    <property type="protein sequence ID" value="MBT0665409.1"/>
    <property type="molecule type" value="Genomic_DNA"/>
</dbReference>
<dbReference type="RefSeq" id="WP_214172171.1">
    <property type="nucleotide sequence ID" value="NZ_JAHCVJ010000005.1"/>
</dbReference>
<keyword evidence="3" id="KW-0732">Signal</keyword>
<reference evidence="5 6" key="1">
    <citation type="submission" date="2021-05" db="EMBL/GenBank/DDBJ databases">
        <title>The draft genome of Geobacter pelophilus DSM 12255.</title>
        <authorList>
            <person name="Xu Z."/>
            <person name="Masuda Y."/>
            <person name="Itoh H."/>
            <person name="Senoo K."/>
        </authorList>
    </citation>
    <scope>NUCLEOTIDE SEQUENCE [LARGE SCALE GENOMIC DNA]</scope>
    <source>
        <strain evidence="5 6">DSM 12255</strain>
    </source>
</reference>
<feature type="signal peptide" evidence="3">
    <location>
        <begin position="1"/>
        <end position="19"/>
    </location>
</feature>
<keyword evidence="1" id="KW-0472">Membrane</keyword>
<sequence length="298" mass="32859">MKNCKIALFLVLTLSLATAGCVSSGKYQLKEQEATQLGSDLADLKQKHAALNKENDALKGEVAKLKGNVAGLEKDKAKLTQDNKELNDLLKAKSDTLSKNIAELRQKIADLEAENGRLKQEIANLQKVKEDEVKKVSKTLEEMTDKMKEQIAKGDLTIRELRGKLTVDMKAAVLFDLGKAEVKPEGIEVLNKMVDTFKGLQDKYIRIEGHTDNNPITGNLAKTYPTNWELSAARAINVTRYLQQQGVDPKILSAVGYGEYRPKPDADNATKEGQASNRRIEIILVNRDETAAATSAPQ</sequence>
<evidence type="ECO:0000256" key="3">
    <source>
        <dbReference type="SAM" id="SignalP"/>
    </source>
</evidence>
<feature type="domain" description="OmpA-like" evidence="4">
    <location>
        <begin position="162"/>
        <end position="288"/>
    </location>
</feature>
<dbReference type="InterPro" id="IPR006665">
    <property type="entry name" value="OmpA-like"/>
</dbReference>
<keyword evidence="2" id="KW-0175">Coiled coil</keyword>
<name>A0AAW4LBJ9_9BACT</name>
<dbReference type="Gene3D" id="3.30.1330.60">
    <property type="entry name" value="OmpA-like domain"/>
    <property type="match status" value="1"/>
</dbReference>
<dbReference type="Gene3D" id="1.20.5.170">
    <property type="match status" value="1"/>
</dbReference>
<dbReference type="SUPFAM" id="SSF103088">
    <property type="entry name" value="OmpA-like"/>
    <property type="match status" value="1"/>
</dbReference>
<dbReference type="InterPro" id="IPR036737">
    <property type="entry name" value="OmpA-like_sf"/>
</dbReference>
<evidence type="ECO:0000313" key="5">
    <source>
        <dbReference type="EMBL" id="MBT0665409.1"/>
    </source>
</evidence>
<keyword evidence="6" id="KW-1185">Reference proteome</keyword>
<proteinExistence type="predicted"/>
<organism evidence="5 6">
    <name type="scientific">Geoanaerobacter pelophilus</name>
    <dbReference type="NCBI Taxonomy" id="60036"/>
    <lineage>
        <taxon>Bacteria</taxon>
        <taxon>Pseudomonadati</taxon>
        <taxon>Thermodesulfobacteriota</taxon>
        <taxon>Desulfuromonadia</taxon>
        <taxon>Geobacterales</taxon>
        <taxon>Geobacteraceae</taxon>
        <taxon>Geoanaerobacter</taxon>
    </lineage>
</organism>
<evidence type="ECO:0000256" key="1">
    <source>
        <dbReference type="PROSITE-ProRule" id="PRU00473"/>
    </source>
</evidence>
<dbReference type="Proteomes" id="UP000811899">
    <property type="component" value="Unassembled WGS sequence"/>
</dbReference>
<feature type="chain" id="PRO_5043341249" evidence="3">
    <location>
        <begin position="20"/>
        <end position="298"/>
    </location>
</feature>